<gene>
    <name evidence="3" type="ORF">G7Z17_g11366</name>
</gene>
<feature type="region of interest" description="Disordered" evidence="1">
    <location>
        <begin position="127"/>
        <end position="163"/>
    </location>
</feature>
<reference evidence="3" key="1">
    <citation type="submission" date="2020-03" db="EMBL/GenBank/DDBJ databases">
        <title>Draft Genome Sequence of Cylindrodendrum hubeiense.</title>
        <authorList>
            <person name="Buettner E."/>
            <person name="Kellner H."/>
        </authorList>
    </citation>
    <scope>NUCLEOTIDE SEQUENCE</scope>
    <source>
        <strain evidence="3">IHI 201604</strain>
    </source>
</reference>
<keyword evidence="2" id="KW-1133">Transmembrane helix</keyword>
<proteinExistence type="predicted"/>
<organism evidence="3 4">
    <name type="scientific">Cylindrodendrum hubeiense</name>
    <dbReference type="NCBI Taxonomy" id="595255"/>
    <lineage>
        <taxon>Eukaryota</taxon>
        <taxon>Fungi</taxon>
        <taxon>Dikarya</taxon>
        <taxon>Ascomycota</taxon>
        <taxon>Pezizomycotina</taxon>
        <taxon>Sordariomycetes</taxon>
        <taxon>Hypocreomycetidae</taxon>
        <taxon>Hypocreales</taxon>
        <taxon>Nectriaceae</taxon>
        <taxon>Cylindrodendrum</taxon>
    </lineage>
</organism>
<dbReference type="AlphaFoldDB" id="A0A9P5H0C3"/>
<feature type="compositionally biased region" description="Polar residues" evidence="1">
    <location>
        <begin position="148"/>
        <end position="159"/>
    </location>
</feature>
<evidence type="ECO:0000313" key="4">
    <source>
        <dbReference type="Proteomes" id="UP000722485"/>
    </source>
</evidence>
<evidence type="ECO:0000313" key="3">
    <source>
        <dbReference type="EMBL" id="KAF7542685.1"/>
    </source>
</evidence>
<keyword evidence="2" id="KW-0812">Transmembrane</keyword>
<dbReference type="OrthoDB" id="5279542at2759"/>
<protein>
    <submittedName>
        <fullName evidence="3">Uncharacterized protein</fullName>
    </submittedName>
</protein>
<name>A0A9P5H0C3_9HYPO</name>
<feature type="transmembrane region" description="Helical" evidence="2">
    <location>
        <begin position="31"/>
        <end position="55"/>
    </location>
</feature>
<comment type="caution">
    <text evidence="3">The sequence shown here is derived from an EMBL/GenBank/DDBJ whole genome shotgun (WGS) entry which is preliminary data.</text>
</comment>
<accession>A0A9P5H0C3</accession>
<sequence length="178" mass="19238">MGPPAIIAFIWDCVDSVCLCVRRNHAGVPPIACLIIDLLLFLGFGAISSVIAFTISKLDDPGFYFTFFQDDAGVGYLHVILGFGLLATVLHLTIIVMACLEVKGRRSTPPTPQIIYVQSNSNGHDFPNSHQQHMASWPADAPPAYDMPTQQPSSQQFSEQIEASAPIPASAALLEKKA</sequence>
<evidence type="ECO:0000256" key="1">
    <source>
        <dbReference type="SAM" id="MobiDB-lite"/>
    </source>
</evidence>
<dbReference type="Proteomes" id="UP000722485">
    <property type="component" value="Unassembled WGS sequence"/>
</dbReference>
<keyword evidence="2" id="KW-0472">Membrane</keyword>
<dbReference type="EMBL" id="JAANBB010000423">
    <property type="protein sequence ID" value="KAF7542685.1"/>
    <property type="molecule type" value="Genomic_DNA"/>
</dbReference>
<feature type="transmembrane region" description="Helical" evidence="2">
    <location>
        <begin position="75"/>
        <end position="100"/>
    </location>
</feature>
<evidence type="ECO:0000256" key="2">
    <source>
        <dbReference type="SAM" id="Phobius"/>
    </source>
</evidence>
<keyword evidence="4" id="KW-1185">Reference proteome</keyword>